<proteinExistence type="predicted"/>
<organism evidence="2">
    <name type="scientific">Arundo donax</name>
    <name type="common">Giant reed</name>
    <name type="synonym">Donax arundinaceus</name>
    <dbReference type="NCBI Taxonomy" id="35708"/>
    <lineage>
        <taxon>Eukaryota</taxon>
        <taxon>Viridiplantae</taxon>
        <taxon>Streptophyta</taxon>
        <taxon>Embryophyta</taxon>
        <taxon>Tracheophyta</taxon>
        <taxon>Spermatophyta</taxon>
        <taxon>Magnoliopsida</taxon>
        <taxon>Liliopsida</taxon>
        <taxon>Poales</taxon>
        <taxon>Poaceae</taxon>
        <taxon>PACMAD clade</taxon>
        <taxon>Arundinoideae</taxon>
        <taxon>Arundineae</taxon>
        <taxon>Arundo</taxon>
    </lineage>
</organism>
<protein>
    <submittedName>
        <fullName evidence="2">Uncharacterized protein</fullName>
    </submittedName>
</protein>
<evidence type="ECO:0000256" key="1">
    <source>
        <dbReference type="SAM" id="MobiDB-lite"/>
    </source>
</evidence>
<evidence type="ECO:0000313" key="2">
    <source>
        <dbReference type="EMBL" id="JAE31020.1"/>
    </source>
</evidence>
<reference evidence="2" key="1">
    <citation type="submission" date="2014-09" db="EMBL/GenBank/DDBJ databases">
        <authorList>
            <person name="Magalhaes I.L.F."/>
            <person name="Oliveira U."/>
            <person name="Santos F.R."/>
            <person name="Vidigal T.H.D.A."/>
            <person name="Brescovit A.D."/>
            <person name="Santos A.J."/>
        </authorList>
    </citation>
    <scope>NUCLEOTIDE SEQUENCE</scope>
    <source>
        <tissue evidence="2">Shoot tissue taken approximately 20 cm above the soil surface</tissue>
    </source>
</reference>
<name>A0A0A9H197_ARUDO</name>
<feature type="region of interest" description="Disordered" evidence="1">
    <location>
        <begin position="1"/>
        <end position="37"/>
    </location>
</feature>
<sequence length="37" mass="4249">MYLQGRFRSSGIRQSQSVEARKPGIKPGRNPIEEEFV</sequence>
<dbReference type="EMBL" id="GBRH01166876">
    <property type="protein sequence ID" value="JAE31020.1"/>
    <property type="molecule type" value="Transcribed_RNA"/>
</dbReference>
<accession>A0A0A9H197</accession>
<reference evidence="2" key="2">
    <citation type="journal article" date="2015" name="Data Brief">
        <title>Shoot transcriptome of the giant reed, Arundo donax.</title>
        <authorList>
            <person name="Barrero R.A."/>
            <person name="Guerrero F.D."/>
            <person name="Moolhuijzen P."/>
            <person name="Goolsby J.A."/>
            <person name="Tidwell J."/>
            <person name="Bellgard S.E."/>
            <person name="Bellgard M.I."/>
        </authorList>
    </citation>
    <scope>NUCLEOTIDE SEQUENCE</scope>
    <source>
        <tissue evidence="2">Shoot tissue taken approximately 20 cm above the soil surface</tissue>
    </source>
</reference>
<dbReference type="AlphaFoldDB" id="A0A0A9H197"/>